<dbReference type="Proteomes" id="UP001295684">
    <property type="component" value="Unassembled WGS sequence"/>
</dbReference>
<feature type="region of interest" description="Disordered" evidence="2">
    <location>
        <begin position="160"/>
        <end position="188"/>
    </location>
</feature>
<dbReference type="InterPro" id="IPR001356">
    <property type="entry name" value="HD"/>
</dbReference>
<keyword evidence="1" id="KW-0371">Homeobox</keyword>
<keyword evidence="1" id="KW-0238">DNA-binding</keyword>
<name>A0AAD1U5M7_EUPCR</name>
<comment type="subcellular location">
    <subcellularLocation>
        <location evidence="1">Nucleus</location>
    </subcellularLocation>
</comment>
<proteinExistence type="predicted"/>
<evidence type="ECO:0000313" key="4">
    <source>
        <dbReference type="EMBL" id="CAI2362358.1"/>
    </source>
</evidence>
<keyword evidence="5" id="KW-1185">Reference proteome</keyword>
<dbReference type="EMBL" id="CAMPGE010003523">
    <property type="protein sequence ID" value="CAI2362358.1"/>
    <property type="molecule type" value="Genomic_DNA"/>
</dbReference>
<evidence type="ECO:0000259" key="3">
    <source>
        <dbReference type="PROSITE" id="PS50071"/>
    </source>
</evidence>
<comment type="caution">
    <text evidence="4">The sequence shown here is derived from an EMBL/GenBank/DDBJ whole genome shotgun (WGS) entry which is preliminary data.</text>
</comment>
<protein>
    <recommendedName>
        <fullName evidence="3">Homeobox domain-containing protein</fullName>
    </recommendedName>
</protein>
<organism evidence="4 5">
    <name type="scientific">Euplotes crassus</name>
    <dbReference type="NCBI Taxonomy" id="5936"/>
    <lineage>
        <taxon>Eukaryota</taxon>
        <taxon>Sar</taxon>
        <taxon>Alveolata</taxon>
        <taxon>Ciliophora</taxon>
        <taxon>Intramacronucleata</taxon>
        <taxon>Spirotrichea</taxon>
        <taxon>Hypotrichia</taxon>
        <taxon>Euplotida</taxon>
        <taxon>Euplotidae</taxon>
        <taxon>Moneuplotes</taxon>
    </lineage>
</organism>
<evidence type="ECO:0000256" key="2">
    <source>
        <dbReference type="SAM" id="MobiDB-lite"/>
    </source>
</evidence>
<feature type="DNA-binding region" description="Homeobox" evidence="1">
    <location>
        <begin position="68"/>
        <end position="127"/>
    </location>
</feature>
<dbReference type="GO" id="GO:0003677">
    <property type="term" value="F:DNA binding"/>
    <property type="evidence" value="ECO:0007669"/>
    <property type="project" value="UniProtKB-UniRule"/>
</dbReference>
<keyword evidence="1" id="KW-0539">Nucleus</keyword>
<dbReference type="InterPro" id="IPR009057">
    <property type="entry name" value="Homeodomain-like_sf"/>
</dbReference>
<accession>A0AAD1U5M7</accession>
<dbReference type="GO" id="GO:0005634">
    <property type="term" value="C:nucleus"/>
    <property type="evidence" value="ECO:0007669"/>
    <property type="project" value="UniProtKB-SubCell"/>
</dbReference>
<sequence length="294" mass="34227">MTLNSNYKRQRVSEHSQDSEEMSVSDLNIHFDSTKLENHHKAFISKTSKNGKFNKFRKIFKIQKGRSSKRKKHILKFYQISILENYFMKDPDWQMATVEIAAAKLGLPVKKVYKWGYDRKHVSRDLGDISPVNTNDYNALVDEIIVLKAKELNLKKRVYKRKNKKSSKRTKVEKKKASKRQKEDKTVSKLASIEDSSEKFLDQKIKNTISEFKDSSVKDHKDETHSTFYLGNDQREEVPFTTFRDSFWQKEDLFSQNVCGFDIPISNPYSPDHLQLESICSGSAVDSNITAGYF</sequence>
<dbReference type="Gene3D" id="1.10.10.60">
    <property type="entry name" value="Homeodomain-like"/>
    <property type="match status" value="1"/>
</dbReference>
<evidence type="ECO:0000313" key="5">
    <source>
        <dbReference type="Proteomes" id="UP001295684"/>
    </source>
</evidence>
<dbReference type="AlphaFoldDB" id="A0AAD1U5M7"/>
<dbReference type="SUPFAM" id="SSF46689">
    <property type="entry name" value="Homeodomain-like"/>
    <property type="match status" value="1"/>
</dbReference>
<feature type="region of interest" description="Disordered" evidence="2">
    <location>
        <begin position="1"/>
        <end position="23"/>
    </location>
</feature>
<gene>
    <name evidence="4" type="ORF">ECRASSUSDP1_LOCUS3680</name>
</gene>
<dbReference type="PROSITE" id="PS50071">
    <property type="entry name" value="HOMEOBOX_2"/>
    <property type="match status" value="1"/>
</dbReference>
<feature type="domain" description="Homeobox" evidence="3">
    <location>
        <begin position="66"/>
        <end position="126"/>
    </location>
</feature>
<reference evidence="4" key="1">
    <citation type="submission" date="2023-07" db="EMBL/GenBank/DDBJ databases">
        <authorList>
            <consortium name="AG Swart"/>
            <person name="Singh M."/>
            <person name="Singh A."/>
            <person name="Seah K."/>
            <person name="Emmerich C."/>
        </authorList>
    </citation>
    <scope>NUCLEOTIDE SEQUENCE</scope>
    <source>
        <strain evidence="4">DP1</strain>
    </source>
</reference>
<evidence type="ECO:0000256" key="1">
    <source>
        <dbReference type="PROSITE-ProRule" id="PRU00108"/>
    </source>
</evidence>
<feature type="compositionally biased region" description="Basic residues" evidence="2">
    <location>
        <begin position="160"/>
        <end position="179"/>
    </location>
</feature>